<gene>
    <name evidence="2" type="ORF">BZG09_07265</name>
</gene>
<organism evidence="2 3">
    <name type="scientific">Salinivibrio kushneri</name>
    <dbReference type="NCBI Taxonomy" id="1908198"/>
    <lineage>
        <taxon>Bacteria</taxon>
        <taxon>Pseudomonadati</taxon>
        <taxon>Pseudomonadota</taxon>
        <taxon>Gammaproteobacteria</taxon>
        <taxon>Vibrionales</taxon>
        <taxon>Vibrionaceae</taxon>
        <taxon>Salinivibrio</taxon>
    </lineage>
</organism>
<accession>A0AB36K705</accession>
<evidence type="ECO:0000256" key="1">
    <source>
        <dbReference type="SAM" id="Phobius"/>
    </source>
</evidence>
<name>A0AB36K705_9GAMM</name>
<reference evidence="2 3" key="1">
    <citation type="journal article" date="2017" name="Genome Announc.">
        <title>Draft Genome Sequences of Salinivibrio proteolyticus, Salinivibrio sharmensis, Salinivibrio siamensis, Salinivibrio costicola subsp. alcaliphilus, Salinivibrio costicola subsp. vallismortis, and 29 New Isolates Belonging to the Genus Salinivibrio.</title>
        <authorList>
            <person name="Lopez-Hermoso C."/>
            <person name="de la Haba R.R."/>
            <person name="Sanchez-Porro C."/>
            <person name="Bayliss S.C."/>
            <person name="Feil E.J."/>
            <person name="Ventosa A."/>
        </authorList>
    </citation>
    <scope>NUCLEOTIDE SEQUENCE [LARGE SCALE GENOMIC DNA]</scope>
    <source>
        <strain evidence="2 3">IC202</strain>
    </source>
</reference>
<comment type="caution">
    <text evidence="2">The sequence shown here is derived from an EMBL/GenBank/DDBJ whole genome shotgun (WGS) entry which is preliminary data.</text>
</comment>
<feature type="transmembrane region" description="Helical" evidence="1">
    <location>
        <begin position="104"/>
        <end position="125"/>
    </location>
</feature>
<keyword evidence="1" id="KW-0812">Transmembrane</keyword>
<dbReference type="Proteomes" id="UP000188726">
    <property type="component" value="Unassembled WGS sequence"/>
</dbReference>
<dbReference type="EMBL" id="MUEO01000013">
    <property type="protein sequence ID" value="OOE44635.1"/>
    <property type="molecule type" value="Genomic_DNA"/>
</dbReference>
<proteinExistence type="predicted"/>
<evidence type="ECO:0000313" key="3">
    <source>
        <dbReference type="Proteomes" id="UP000188726"/>
    </source>
</evidence>
<dbReference type="AlphaFoldDB" id="A0AB36K705"/>
<protein>
    <submittedName>
        <fullName evidence="2">Uncharacterized protein</fullName>
    </submittedName>
</protein>
<sequence>MSAEAVIDDLHNGLITDTHVDLSGVENSHVHNQLVFRQIELMRVINFYYDKGYLTATIVSEDGQNSWFKDIKLSDEYLRELEKEQKKHRKMLQPRILEQIPTKLVVGIVVAIAIWCLQALFQWVFPELYLQLLNDPINTMKSLLAQYG</sequence>
<keyword evidence="1" id="KW-0472">Membrane</keyword>
<keyword evidence="1" id="KW-1133">Transmembrane helix</keyword>
<evidence type="ECO:0000313" key="2">
    <source>
        <dbReference type="EMBL" id="OOE44635.1"/>
    </source>
</evidence>